<dbReference type="Proteomes" id="UP000257014">
    <property type="component" value="Unassembled WGS sequence"/>
</dbReference>
<accession>A0A3E0K6P9</accession>
<protein>
    <submittedName>
        <fullName evidence="1">Uncharacterized protein</fullName>
    </submittedName>
</protein>
<reference evidence="1 2" key="1">
    <citation type="submission" date="2018-03" db="EMBL/GenBank/DDBJ databases">
        <authorList>
            <person name="Keele B.F."/>
        </authorList>
    </citation>
    <scope>NUCLEOTIDE SEQUENCE [LARGE SCALE GENOMIC DNA]</scope>
    <source>
        <strain evidence="1">ZCTH4_d</strain>
    </source>
</reference>
<gene>
    <name evidence="1" type="ORF">C6P37_05360</name>
</gene>
<evidence type="ECO:0000313" key="1">
    <source>
        <dbReference type="EMBL" id="REJ29374.1"/>
    </source>
</evidence>
<dbReference type="AlphaFoldDB" id="A0A3E0K6P9"/>
<sequence length="68" mass="7578">MNILQRNAPFDHCLAKSIVHDAEGFVKIFSGRFGLGSDVFIRKKNEASLSLLPYRIFPARGDLSPFPA</sequence>
<dbReference type="EMBL" id="QEWE01000014">
    <property type="protein sequence ID" value="REJ29374.1"/>
    <property type="molecule type" value="Genomic_DNA"/>
</dbReference>
<evidence type="ECO:0000313" key="2">
    <source>
        <dbReference type="Proteomes" id="UP000257014"/>
    </source>
</evidence>
<proteinExistence type="predicted"/>
<comment type="caution">
    <text evidence="1">The sequence shown here is derived from an EMBL/GenBank/DDBJ whole genome shotgun (WGS) entry which is preliminary data.</text>
</comment>
<name>A0A3E0K6P9_9BACI</name>
<organism evidence="1 2">
    <name type="scientific">Caldibacillus debilis</name>
    <dbReference type="NCBI Taxonomy" id="301148"/>
    <lineage>
        <taxon>Bacteria</taxon>
        <taxon>Bacillati</taxon>
        <taxon>Bacillota</taxon>
        <taxon>Bacilli</taxon>
        <taxon>Bacillales</taxon>
        <taxon>Bacillaceae</taxon>
        <taxon>Caldibacillus</taxon>
    </lineage>
</organism>